<evidence type="ECO:0000313" key="1">
    <source>
        <dbReference type="EMBL" id="GAA0212017.1"/>
    </source>
</evidence>
<organism evidence="1 2">
    <name type="scientific">Kangiella japonica</name>
    <dbReference type="NCBI Taxonomy" id="647384"/>
    <lineage>
        <taxon>Bacteria</taxon>
        <taxon>Pseudomonadati</taxon>
        <taxon>Pseudomonadota</taxon>
        <taxon>Gammaproteobacteria</taxon>
        <taxon>Kangiellales</taxon>
        <taxon>Kangiellaceae</taxon>
        <taxon>Kangiella</taxon>
    </lineage>
</organism>
<evidence type="ECO:0000313" key="2">
    <source>
        <dbReference type="Proteomes" id="UP001501221"/>
    </source>
</evidence>
<dbReference type="EMBL" id="BAAAFM010000008">
    <property type="protein sequence ID" value="GAA0212017.1"/>
    <property type="molecule type" value="Genomic_DNA"/>
</dbReference>
<comment type="caution">
    <text evidence="1">The sequence shown here is derived from an EMBL/GenBank/DDBJ whole genome shotgun (WGS) entry which is preliminary data.</text>
</comment>
<dbReference type="RefSeq" id="WP_343989643.1">
    <property type="nucleotide sequence ID" value="NZ_BAAAFM010000008.1"/>
</dbReference>
<sequence length="137" mass="15484">MVKEKFSLLVLVIFFLLGLEAVYATDTKSDVDNLNVADLFNKVKEAEAKEKEKPTVDYYYQAGLANITNGMYKTDVLQILEGTNQEWVVADSGSLIELYRPVSLSSGEPMNVSLFIGFNKDRQVIFRGERYLQDTAK</sequence>
<dbReference type="Proteomes" id="UP001501221">
    <property type="component" value="Unassembled WGS sequence"/>
</dbReference>
<reference evidence="1 2" key="1">
    <citation type="journal article" date="2019" name="Int. J. Syst. Evol. Microbiol.">
        <title>The Global Catalogue of Microorganisms (GCM) 10K type strain sequencing project: providing services to taxonomists for standard genome sequencing and annotation.</title>
        <authorList>
            <consortium name="The Broad Institute Genomics Platform"/>
            <consortium name="The Broad Institute Genome Sequencing Center for Infectious Disease"/>
            <person name="Wu L."/>
            <person name="Ma J."/>
        </authorList>
    </citation>
    <scope>NUCLEOTIDE SEQUENCE [LARGE SCALE GENOMIC DNA]</scope>
    <source>
        <strain evidence="1 2">JCM 16211</strain>
    </source>
</reference>
<protein>
    <submittedName>
        <fullName evidence="1">Uncharacterized protein</fullName>
    </submittedName>
</protein>
<accession>A0ABN0T4C8</accession>
<name>A0ABN0T4C8_9GAMM</name>
<keyword evidence="2" id="KW-1185">Reference proteome</keyword>
<proteinExistence type="predicted"/>
<gene>
    <name evidence="1" type="ORF">GCM10009123_19070</name>
</gene>